<feature type="transmembrane region" description="Helical" evidence="1">
    <location>
        <begin position="21"/>
        <end position="46"/>
    </location>
</feature>
<dbReference type="Proteomes" id="UP000584867">
    <property type="component" value="Unassembled WGS sequence"/>
</dbReference>
<dbReference type="EMBL" id="JACHIO010000006">
    <property type="protein sequence ID" value="MBB5063410.1"/>
    <property type="molecule type" value="Genomic_DNA"/>
</dbReference>
<evidence type="ECO:0000256" key="1">
    <source>
        <dbReference type="SAM" id="Phobius"/>
    </source>
</evidence>
<comment type="caution">
    <text evidence="2">The sequence shown here is derived from an EMBL/GenBank/DDBJ whole genome shotgun (WGS) entry which is preliminary data.</text>
</comment>
<feature type="transmembrane region" description="Helical" evidence="1">
    <location>
        <begin position="172"/>
        <end position="198"/>
    </location>
</feature>
<evidence type="ECO:0000313" key="2">
    <source>
        <dbReference type="EMBL" id="MBB5063410.1"/>
    </source>
</evidence>
<sequence>MSDPSTTADAEPVRWTPLTRLAFRLVFCYCLLYVFCCGNVTLWKVIPFVGETLETWLAKPFWRPAQWLGQHLFHLQGVSAVLHQSGSGDKPLDWIAFGLMLIVAVAAALVWTVLDRNRTEYRTLLRWFSFVLRLAISYDMLAYGLSKVFPLQMTPPSLAVLNESVGNTSPMIMLWTLIGLSPVYEILCGAVEVCAGLLLPFRRTALLGALLAALSMGNVVLYNFCFDVPVKLYAVHLMLLTLVVLAPDLGPLFNFLLYRRTSSHGESMVPVTRLGRRIEAICIAALLILGAGVMAYQDGEVYAQQRANRLHPSAITGQWHIDSAEITVNGIGTPDPLLSGGGLPITDIFFEPTGHANLRATDRVLWRARTKYDETKHTLWLTWVGQGPADYNVSQTDPSHLVLASAGDEKNGYVLHLTRVPLPQHYPLLDRGFHLVNEWPFER</sequence>
<keyword evidence="1" id="KW-0472">Membrane</keyword>
<gene>
    <name evidence="2" type="ORF">HDF15_001752</name>
</gene>
<evidence type="ECO:0000313" key="3">
    <source>
        <dbReference type="Proteomes" id="UP000584867"/>
    </source>
</evidence>
<proteinExistence type="predicted"/>
<feature type="transmembrane region" description="Helical" evidence="1">
    <location>
        <begin position="278"/>
        <end position="296"/>
    </location>
</feature>
<protein>
    <recommendedName>
        <fullName evidence="4">DoxX family protein</fullName>
    </recommendedName>
</protein>
<feature type="transmembrane region" description="Helical" evidence="1">
    <location>
        <begin position="236"/>
        <end position="257"/>
    </location>
</feature>
<name>A0A7W8EAF3_9BACT</name>
<keyword evidence="1" id="KW-1133">Transmembrane helix</keyword>
<feature type="transmembrane region" description="Helical" evidence="1">
    <location>
        <begin position="205"/>
        <end position="224"/>
    </location>
</feature>
<organism evidence="2 3">
    <name type="scientific">Granulicella mallensis</name>
    <dbReference type="NCBI Taxonomy" id="940614"/>
    <lineage>
        <taxon>Bacteria</taxon>
        <taxon>Pseudomonadati</taxon>
        <taxon>Acidobacteriota</taxon>
        <taxon>Terriglobia</taxon>
        <taxon>Terriglobales</taxon>
        <taxon>Acidobacteriaceae</taxon>
        <taxon>Granulicella</taxon>
    </lineage>
</organism>
<dbReference type="RefSeq" id="WP_184254562.1">
    <property type="nucleotide sequence ID" value="NZ_JACHIO010000006.1"/>
</dbReference>
<dbReference type="AlphaFoldDB" id="A0A7W8EAF3"/>
<keyword evidence="1" id="KW-0812">Transmembrane</keyword>
<evidence type="ECO:0008006" key="4">
    <source>
        <dbReference type="Google" id="ProtNLM"/>
    </source>
</evidence>
<accession>A0A7W8EAF3</accession>
<reference evidence="2 3" key="1">
    <citation type="submission" date="2020-08" db="EMBL/GenBank/DDBJ databases">
        <title>Genomic Encyclopedia of Type Strains, Phase IV (KMG-V): Genome sequencing to study the core and pangenomes of soil and plant-associated prokaryotes.</title>
        <authorList>
            <person name="Whitman W."/>
        </authorList>
    </citation>
    <scope>NUCLEOTIDE SEQUENCE [LARGE SCALE GENOMIC DNA]</scope>
    <source>
        <strain evidence="2 3">X5P3</strain>
    </source>
</reference>
<feature type="transmembrane region" description="Helical" evidence="1">
    <location>
        <begin position="94"/>
        <end position="114"/>
    </location>
</feature>
<feature type="transmembrane region" description="Helical" evidence="1">
    <location>
        <begin position="126"/>
        <end position="145"/>
    </location>
</feature>